<reference evidence="3 4" key="1">
    <citation type="submission" date="2018-03" db="EMBL/GenBank/DDBJ databases">
        <title>Bioinformatic expansion and discovery of thiopeptide antibiotics.</title>
        <authorList>
            <person name="Schwalen C.J."/>
            <person name="Hudson G.A."/>
            <person name="Mitchell D.A."/>
        </authorList>
    </citation>
    <scope>NUCLEOTIDE SEQUENCE [LARGE SCALE GENOMIC DNA]</scope>
    <source>
        <strain evidence="3 4">ATCC 21389</strain>
    </source>
</reference>
<protein>
    <recommendedName>
        <fullName evidence="5">PknH-like extracellular domain-containing protein</fullName>
    </recommendedName>
</protein>
<dbReference type="AlphaFoldDB" id="A0A2V4MX38"/>
<sequence length="253" mass="25193">MSKLRISAAFVAVAATTALLAGCQSDKSDSPTAAPPAASQAPTSAAGGGSAPSASAGGSGAAGAVTPGSTLKTLLPSAATLPAGWKLDGTDGYEFDTKDTIQSPGTPLLPGEKCTDLTHSGADSLSIDFRAAYASIKLQDPKQGAVNVVIAAYHPGDAAKLLGEIRTLAGGCKSYSAPAMSGGNVQMTVSDDPVSGLGEESIDLKNTPQGHYVSEETVIARVGDKVLLLDASDAAGAMPDLKTLANQLAPKLK</sequence>
<evidence type="ECO:0000313" key="3">
    <source>
        <dbReference type="EMBL" id="PYC74038.1"/>
    </source>
</evidence>
<organism evidence="3 4">
    <name type="scientific">Streptomyces tateyamensis</name>
    <dbReference type="NCBI Taxonomy" id="565073"/>
    <lineage>
        <taxon>Bacteria</taxon>
        <taxon>Bacillati</taxon>
        <taxon>Actinomycetota</taxon>
        <taxon>Actinomycetes</taxon>
        <taxon>Kitasatosporales</taxon>
        <taxon>Streptomycetaceae</taxon>
        <taxon>Streptomyces</taxon>
    </lineage>
</organism>
<feature type="signal peptide" evidence="2">
    <location>
        <begin position="1"/>
        <end position="21"/>
    </location>
</feature>
<evidence type="ECO:0000256" key="1">
    <source>
        <dbReference type="SAM" id="MobiDB-lite"/>
    </source>
</evidence>
<dbReference type="Proteomes" id="UP000248039">
    <property type="component" value="Unassembled WGS sequence"/>
</dbReference>
<dbReference type="PROSITE" id="PS51257">
    <property type="entry name" value="PROKAR_LIPOPROTEIN"/>
    <property type="match status" value="1"/>
</dbReference>
<comment type="caution">
    <text evidence="3">The sequence shown here is derived from an EMBL/GenBank/DDBJ whole genome shotgun (WGS) entry which is preliminary data.</text>
</comment>
<evidence type="ECO:0008006" key="5">
    <source>
        <dbReference type="Google" id="ProtNLM"/>
    </source>
</evidence>
<keyword evidence="2" id="KW-0732">Signal</keyword>
<dbReference type="RefSeq" id="WP_110672136.1">
    <property type="nucleotide sequence ID" value="NZ_PYBW01000097.1"/>
</dbReference>
<feature type="chain" id="PRO_5038578009" description="PknH-like extracellular domain-containing protein" evidence="2">
    <location>
        <begin position="22"/>
        <end position="253"/>
    </location>
</feature>
<name>A0A2V4MX38_9ACTN</name>
<dbReference type="EMBL" id="PYBW01000097">
    <property type="protein sequence ID" value="PYC74038.1"/>
    <property type="molecule type" value="Genomic_DNA"/>
</dbReference>
<evidence type="ECO:0000313" key="4">
    <source>
        <dbReference type="Proteomes" id="UP000248039"/>
    </source>
</evidence>
<evidence type="ECO:0000256" key="2">
    <source>
        <dbReference type="SAM" id="SignalP"/>
    </source>
</evidence>
<feature type="region of interest" description="Disordered" evidence="1">
    <location>
        <begin position="24"/>
        <end position="62"/>
    </location>
</feature>
<feature type="compositionally biased region" description="Low complexity" evidence="1">
    <location>
        <begin position="30"/>
        <end position="62"/>
    </location>
</feature>
<gene>
    <name evidence="3" type="ORF">C7C46_24855</name>
</gene>
<keyword evidence="4" id="KW-1185">Reference proteome</keyword>
<proteinExistence type="predicted"/>
<accession>A0A2V4MX38</accession>
<dbReference type="OrthoDB" id="4252727at2"/>